<dbReference type="SUPFAM" id="SSF51735">
    <property type="entry name" value="NAD(P)-binding Rossmann-fold domains"/>
    <property type="match status" value="1"/>
</dbReference>
<dbReference type="PANTHER" id="PTHR43157">
    <property type="entry name" value="PHOSPHATIDYLINOSITOL-GLYCAN BIOSYNTHESIS CLASS F PROTEIN-RELATED"/>
    <property type="match status" value="1"/>
</dbReference>
<organism evidence="2 3">
    <name type="scientific">Macrolepiota fuliginosa MF-IS2</name>
    <dbReference type="NCBI Taxonomy" id="1400762"/>
    <lineage>
        <taxon>Eukaryota</taxon>
        <taxon>Fungi</taxon>
        <taxon>Dikarya</taxon>
        <taxon>Basidiomycota</taxon>
        <taxon>Agaricomycotina</taxon>
        <taxon>Agaricomycetes</taxon>
        <taxon>Agaricomycetidae</taxon>
        <taxon>Agaricales</taxon>
        <taxon>Agaricineae</taxon>
        <taxon>Agaricaceae</taxon>
        <taxon>Macrolepiota</taxon>
    </lineage>
</organism>
<accession>A0A9P5XAA0</accession>
<gene>
    <name evidence="2" type="ORF">P691DRAFT_801912</name>
</gene>
<dbReference type="Proteomes" id="UP000807342">
    <property type="component" value="Unassembled WGS sequence"/>
</dbReference>
<dbReference type="Gene3D" id="3.40.50.720">
    <property type="entry name" value="NAD(P)-binding Rossmann-like Domain"/>
    <property type="match status" value="1"/>
</dbReference>
<sequence length="337" mass="37519">MSIKTMLGIVIDQFRTVPPVANVDLKGKVIIVIGANSGLGYEATKHFARMGAERVILACRSKQKGDTAVQRLEEETGCHNVECWSIDLSNFDSVRTFADRAIEKLGRIDVLLLNAAILSSPSGNYEATSDGYEIMLQVNALSHSLLGLLLVPKIIETSKKHSTTPRIVIVTSDLHFFTSFEDRIMDASNTFETLGSQGFCTPEKMEVRYHDTKLLNIFFIRALSERLKNQSVIVNCVNQGLWYSGVQRDIFEWILARSAEQGSRQLVYGAVGGSNDRELEKLKGAYINIAKVGKPSDFVLGENGKKRENKLWSDLIRALVKVDSRVKDVVQEYLTSA</sequence>
<proteinExistence type="predicted"/>
<evidence type="ECO:0000313" key="2">
    <source>
        <dbReference type="EMBL" id="KAF9447723.1"/>
    </source>
</evidence>
<dbReference type="GO" id="GO:0016491">
    <property type="term" value="F:oxidoreductase activity"/>
    <property type="evidence" value="ECO:0007669"/>
    <property type="project" value="UniProtKB-KW"/>
</dbReference>
<dbReference type="OrthoDB" id="542013at2759"/>
<keyword evidence="1" id="KW-0560">Oxidoreductase</keyword>
<dbReference type="AlphaFoldDB" id="A0A9P5XAA0"/>
<comment type="caution">
    <text evidence="2">The sequence shown here is derived from an EMBL/GenBank/DDBJ whole genome shotgun (WGS) entry which is preliminary data.</text>
</comment>
<keyword evidence="3" id="KW-1185">Reference proteome</keyword>
<dbReference type="EMBL" id="MU151188">
    <property type="protein sequence ID" value="KAF9447723.1"/>
    <property type="molecule type" value="Genomic_DNA"/>
</dbReference>
<dbReference type="Pfam" id="PF00106">
    <property type="entry name" value="adh_short"/>
    <property type="match status" value="1"/>
</dbReference>
<dbReference type="PANTHER" id="PTHR43157:SF31">
    <property type="entry name" value="PHOSPHATIDYLINOSITOL-GLYCAN BIOSYNTHESIS CLASS F PROTEIN"/>
    <property type="match status" value="1"/>
</dbReference>
<dbReference type="InterPro" id="IPR036291">
    <property type="entry name" value="NAD(P)-bd_dom_sf"/>
</dbReference>
<reference evidence="2" key="1">
    <citation type="submission" date="2020-11" db="EMBL/GenBank/DDBJ databases">
        <authorList>
            <consortium name="DOE Joint Genome Institute"/>
            <person name="Ahrendt S."/>
            <person name="Riley R."/>
            <person name="Andreopoulos W."/>
            <person name="Labutti K."/>
            <person name="Pangilinan J."/>
            <person name="Ruiz-Duenas F.J."/>
            <person name="Barrasa J.M."/>
            <person name="Sanchez-Garcia M."/>
            <person name="Camarero S."/>
            <person name="Miyauchi S."/>
            <person name="Serrano A."/>
            <person name="Linde D."/>
            <person name="Babiker R."/>
            <person name="Drula E."/>
            <person name="Ayuso-Fernandez I."/>
            <person name="Pacheco R."/>
            <person name="Padilla G."/>
            <person name="Ferreira P."/>
            <person name="Barriuso J."/>
            <person name="Kellner H."/>
            <person name="Castanera R."/>
            <person name="Alfaro M."/>
            <person name="Ramirez L."/>
            <person name="Pisabarro A.G."/>
            <person name="Kuo A."/>
            <person name="Tritt A."/>
            <person name="Lipzen A."/>
            <person name="He G."/>
            <person name="Yan M."/>
            <person name="Ng V."/>
            <person name="Cullen D."/>
            <person name="Martin F."/>
            <person name="Rosso M.-N."/>
            <person name="Henrissat B."/>
            <person name="Hibbett D."/>
            <person name="Martinez A.T."/>
            <person name="Grigoriev I.V."/>
        </authorList>
    </citation>
    <scope>NUCLEOTIDE SEQUENCE</scope>
    <source>
        <strain evidence="2">MF-IS2</strain>
    </source>
</reference>
<protein>
    <submittedName>
        <fullName evidence="2">Short-chain dehydrogenase</fullName>
    </submittedName>
</protein>
<evidence type="ECO:0000313" key="3">
    <source>
        <dbReference type="Proteomes" id="UP000807342"/>
    </source>
</evidence>
<name>A0A9P5XAA0_9AGAR</name>
<dbReference type="InterPro" id="IPR002347">
    <property type="entry name" value="SDR_fam"/>
</dbReference>
<evidence type="ECO:0000256" key="1">
    <source>
        <dbReference type="ARBA" id="ARBA00023002"/>
    </source>
</evidence>